<name>A0AAW9DIZ7_STRSU</name>
<feature type="non-terminal residue" evidence="1">
    <location>
        <position position="1"/>
    </location>
</feature>
<dbReference type="RefSeq" id="WP_319444480.1">
    <property type="nucleotide sequence ID" value="NZ_JAWWZK010000224.1"/>
</dbReference>
<dbReference type="Pfam" id="PF07275">
    <property type="entry name" value="ArdA"/>
    <property type="match status" value="1"/>
</dbReference>
<reference evidence="1" key="1">
    <citation type="submission" date="2023-11" db="EMBL/GenBank/DDBJ databases">
        <title>Antimicrobial resistance in invasive Streptococcus suis isolated in Spain and the associated genetic mechanisms.</title>
        <authorList>
            <person name="Uruen C."/>
            <person name="Arenas J.A."/>
        </authorList>
    </citation>
    <scope>NUCLEOTIDE SEQUENCE</scope>
    <source>
        <strain evidence="1">Ss_70</strain>
    </source>
</reference>
<protein>
    <submittedName>
        <fullName evidence="1">Antirestriction protein ArdA</fullName>
    </submittedName>
</protein>
<evidence type="ECO:0000313" key="2">
    <source>
        <dbReference type="Proteomes" id="UP001270004"/>
    </source>
</evidence>
<evidence type="ECO:0000313" key="1">
    <source>
        <dbReference type="EMBL" id="MDX5038982.1"/>
    </source>
</evidence>
<dbReference type="Gene3D" id="1.10.10.1190">
    <property type="entry name" value="Antirestriction protein ArdA, domain 3"/>
    <property type="match status" value="1"/>
</dbReference>
<dbReference type="InterPro" id="IPR041893">
    <property type="entry name" value="ArdA_dom3"/>
</dbReference>
<organism evidence="1 2">
    <name type="scientific">Streptococcus suis</name>
    <dbReference type="NCBI Taxonomy" id="1307"/>
    <lineage>
        <taxon>Bacteria</taxon>
        <taxon>Bacillati</taxon>
        <taxon>Bacillota</taxon>
        <taxon>Bacilli</taxon>
        <taxon>Lactobacillales</taxon>
        <taxon>Streptococcaceae</taxon>
        <taxon>Streptococcus</taxon>
    </lineage>
</organism>
<dbReference type="Proteomes" id="UP001270004">
    <property type="component" value="Unassembled WGS sequence"/>
</dbReference>
<proteinExistence type="predicted"/>
<gene>
    <name evidence="1" type="ORF">SHY70_12025</name>
</gene>
<accession>A0AAW9DIZ7</accession>
<dbReference type="AlphaFoldDB" id="A0AAW9DIZ7"/>
<dbReference type="InterPro" id="IPR009899">
    <property type="entry name" value="ArdA"/>
</dbReference>
<dbReference type="EMBL" id="JAWWZK010000224">
    <property type="protein sequence ID" value="MDX5038982.1"/>
    <property type="molecule type" value="Genomic_DNA"/>
</dbReference>
<sequence length="163" mass="18734">EIDMELICTFRDVKRWATVTVDCPISYEELKSRMGLNDSQELEYIVIDSTNDLVGENDSLDLINKFAEMVEDVDDDLVLAVNEMLGYHAKEFVREGEDFFDKCILLPEVNSQRDLGHHYVDDIGISNLSKDTLESYFDYEAYGRDLDINNQGGFSSYGYLEVQ</sequence>
<comment type="caution">
    <text evidence="1">The sequence shown here is derived from an EMBL/GenBank/DDBJ whole genome shotgun (WGS) entry which is preliminary data.</text>
</comment>